<dbReference type="KEGG" id="pda:103717868"/>
<reference evidence="2" key="1">
    <citation type="journal article" date="2019" name="Nat. Commun.">
        <title>Genome-wide association mapping of date palm fruit traits.</title>
        <authorList>
            <person name="Hazzouri K.M."/>
            <person name="Gros-Balthazard M."/>
            <person name="Flowers J.M."/>
            <person name="Copetti D."/>
            <person name="Lemansour A."/>
            <person name="Lebrun M."/>
            <person name="Masmoudi K."/>
            <person name="Ferrand S."/>
            <person name="Dhar M.I."/>
            <person name="Fresquez Z.A."/>
            <person name="Rosas U."/>
            <person name="Zhang J."/>
            <person name="Talag J."/>
            <person name="Lee S."/>
            <person name="Kudrna D."/>
            <person name="Powell R.F."/>
            <person name="Leitch I.J."/>
            <person name="Krueger R.R."/>
            <person name="Wing R.A."/>
            <person name="Amiri K.M.A."/>
            <person name="Purugganan M.D."/>
        </authorList>
    </citation>
    <scope>NUCLEOTIDE SEQUENCE [LARGE SCALE GENOMIC DNA]</scope>
    <source>
        <strain evidence="2">cv. Khalas</strain>
    </source>
</reference>
<accession>A0A8B7CRW2</accession>
<dbReference type="Proteomes" id="UP000228380">
    <property type="component" value="Chromosome 3"/>
</dbReference>
<keyword evidence="2" id="KW-1185">Reference proteome</keyword>
<gene>
    <name evidence="3" type="primary">LOC103717868</name>
</gene>
<protein>
    <submittedName>
        <fullName evidence="3">Uncharacterized protein</fullName>
    </submittedName>
</protein>
<proteinExistence type="predicted"/>
<dbReference type="InterPro" id="IPR038971">
    <property type="entry name" value="SMR11/SMR16"/>
</dbReference>
<evidence type="ECO:0000313" key="3">
    <source>
        <dbReference type="RefSeq" id="XP_008804631.1"/>
    </source>
</evidence>
<dbReference type="PANTHER" id="PTHR36310:SF1">
    <property type="entry name" value="CYCLIN-DEPENDENT PROTEIN KINASE INHIBITOR SMR11"/>
    <property type="match status" value="1"/>
</dbReference>
<dbReference type="RefSeq" id="XP_008804631.1">
    <property type="nucleotide sequence ID" value="XM_008806409.4"/>
</dbReference>
<sequence length="267" mass="28886">METELIDGVADSQSSKVSCLEKGRVLEGNDIGDGKMGSGVKVEKEENGVKVEKEENGEILVSRQAPCSKKVSDSKGEVAGLLKLSNGKYLGPATPFMDREIIEISSSSDKNEEEDTVLGCETPTESIFDPFAPGPEDLMLAPKKKIMRESKIPLRRQLKFDSSESMETAEANAYEDAAEEERLLECICKSFIDLIVSSEVREISAQMLPVECNPSEGSKTPTSLPVLTGVAETCPAAPIRPPALKARRLSPEICQKLDFGTKLGGTM</sequence>
<dbReference type="AlphaFoldDB" id="A0A8B7CRW2"/>
<dbReference type="OrthoDB" id="777328at2759"/>
<evidence type="ECO:0000313" key="2">
    <source>
        <dbReference type="Proteomes" id="UP000228380"/>
    </source>
</evidence>
<feature type="region of interest" description="Disordered" evidence="1">
    <location>
        <begin position="28"/>
        <end position="48"/>
    </location>
</feature>
<organism evidence="2 3">
    <name type="scientific">Phoenix dactylifera</name>
    <name type="common">Date palm</name>
    <dbReference type="NCBI Taxonomy" id="42345"/>
    <lineage>
        <taxon>Eukaryota</taxon>
        <taxon>Viridiplantae</taxon>
        <taxon>Streptophyta</taxon>
        <taxon>Embryophyta</taxon>
        <taxon>Tracheophyta</taxon>
        <taxon>Spermatophyta</taxon>
        <taxon>Magnoliopsida</taxon>
        <taxon>Liliopsida</taxon>
        <taxon>Arecaceae</taxon>
        <taxon>Coryphoideae</taxon>
        <taxon>Phoeniceae</taxon>
        <taxon>Phoenix</taxon>
    </lineage>
</organism>
<reference evidence="3" key="2">
    <citation type="submission" date="2025-08" db="UniProtKB">
        <authorList>
            <consortium name="RefSeq"/>
        </authorList>
    </citation>
    <scope>IDENTIFICATION</scope>
    <source>
        <tissue evidence="3">Young leaves</tissue>
    </source>
</reference>
<dbReference type="PANTHER" id="PTHR36310">
    <property type="entry name" value="CYCLIN-DEPENDENT PROTEIN KINASE INHIBITOR SMR11"/>
    <property type="match status" value="1"/>
</dbReference>
<name>A0A8B7CRW2_PHODC</name>
<dbReference type="GeneID" id="103717868"/>
<evidence type="ECO:0000256" key="1">
    <source>
        <dbReference type="SAM" id="MobiDB-lite"/>
    </source>
</evidence>